<comment type="caution">
    <text evidence="8">The sequence shown here is derived from an EMBL/GenBank/DDBJ whole genome shotgun (WGS) entry which is preliminary data.</text>
</comment>
<dbReference type="InterPro" id="IPR037185">
    <property type="entry name" value="EmrE-like"/>
</dbReference>
<feature type="transmembrane region" description="Helical" evidence="6">
    <location>
        <begin position="138"/>
        <end position="158"/>
    </location>
</feature>
<organism evidence="8 10">
    <name type="scientific">Prauserella rugosa</name>
    <dbReference type="NCBI Taxonomy" id="43354"/>
    <lineage>
        <taxon>Bacteria</taxon>
        <taxon>Bacillati</taxon>
        <taxon>Actinomycetota</taxon>
        <taxon>Actinomycetes</taxon>
        <taxon>Pseudonocardiales</taxon>
        <taxon>Pseudonocardiaceae</taxon>
        <taxon>Prauserella</taxon>
    </lineage>
</organism>
<comment type="similarity">
    <text evidence="2">Belongs to the EamA transporter family.</text>
</comment>
<evidence type="ECO:0000256" key="4">
    <source>
        <dbReference type="ARBA" id="ARBA00022989"/>
    </source>
</evidence>
<dbReference type="EMBL" id="VLJV01000001">
    <property type="protein sequence ID" value="TWH18194.1"/>
    <property type="molecule type" value="Genomic_DNA"/>
</dbReference>
<feature type="transmembrane region" description="Helical" evidence="6">
    <location>
        <begin position="107"/>
        <end position="126"/>
    </location>
</feature>
<keyword evidence="5 6" id="KW-0472">Membrane</keyword>
<dbReference type="SUPFAM" id="SSF103481">
    <property type="entry name" value="Multidrug resistance efflux transporter EmrE"/>
    <property type="match status" value="2"/>
</dbReference>
<keyword evidence="4 6" id="KW-1133">Transmembrane helix</keyword>
<accession>A0A660C721</accession>
<evidence type="ECO:0000313" key="9">
    <source>
        <dbReference type="EMBL" id="TWH23012.1"/>
    </source>
</evidence>
<evidence type="ECO:0000256" key="5">
    <source>
        <dbReference type="ARBA" id="ARBA00023136"/>
    </source>
</evidence>
<keyword evidence="3 6" id="KW-0812">Transmembrane</keyword>
<dbReference type="EMBL" id="VLJV01000001">
    <property type="protein sequence ID" value="TWH23012.1"/>
    <property type="molecule type" value="Genomic_DNA"/>
</dbReference>
<feature type="transmembrane region" description="Helical" evidence="6">
    <location>
        <begin position="201"/>
        <end position="223"/>
    </location>
</feature>
<dbReference type="GO" id="GO:0016020">
    <property type="term" value="C:membrane"/>
    <property type="evidence" value="ECO:0007669"/>
    <property type="project" value="UniProtKB-SubCell"/>
</dbReference>
<evidence type="ECO:0000256" key="6">
    <source>
        <dbReference type="SAM" id="Phobius"/>
    </source>
</evidence>
<feature type="transmembrane region" description="Helical" evidence="6">
    <location>
        <begin position="76"/>
        <end position="100"/>
    </location>
</feature>
<comment type="subcellular location">
    <subcellularLocation>
        <location evidence="1">Membrane</location>
        <topology evidence="1">Multi-pass membrane protein</topology>
    </subcellularLocation>
</comment>
<dbReference type="InterPro" id="IPR000620">
    <property type="entry name" value="EamA_dom"/>
</dbReference>
<name>A0A660C721_9PSEU</name>
<feature type="transmembrane region" description="Helical" evidence="6">
    <location>
        <begin position="256"/>
        <end position="275"/>
    </location>
</feature>
<dbReference type="Proteomes" id="UP000317303">
    <property type="component" value="Unassembled WGS sequence"/>
</dbReference>
<dbReference type="AlphaFoldDB" id="A0A660C721"/>
<evidence type="ECO:0000313" key="10">
    <source>
        <dbReference type="Proteomes" id="UP000317303"/>
    </source>
</evidence>
<feature type="transmembrane region" description="Helical" evidence="6">
    <location>
        <begin position="170"/>
        <end position="189"/>
    </location>
</feature>
<evidence type="ECO:0000256" key="2">
    <source>
        <dbReference type="ARBA" id="ARBA00007362"/>
    </source>
</evidence>
<keyword evidence="10" id="KW-1185">Reference proteome</keyword>
<evidence type="ECO:0000313" key="8">
    <source>
        <dbReference type="EMBL" id="TWH18194.1"/>
    </source>
</evidence>
<evidence type="ECO:0000259" key="7">
    <source>
        <dbReference type="Pfam" id="PF00892"/>
    </source>
</evidence>
<feature type="transmembrane region" description="Helical" evidence="6">
    <location>
        <begin position="230"/>
        <end position="250"/>
    </location>
</feature>
<dbReference type="PANTHER" id="PTHR32322">
    <property type="entry name" value="INNER MEMBRANE TRANSPORTER"/>
    <property type="match status" value="1"/>
</dbReference>
<feature type="domain" description="EamA" evidence="7">
    <location>
        <begin position="1"/>
        <end position="122"/>
    </location>
</feature>
<evidence type="ECO:0000256" key="3">
    <source>
        <dbReference type="ARBA" id="ARBA00022692"/>
    </source>
</evidence>
<dbReference type="Pfam" id="PF00892">
    <property type="entry name" value="EamA"/>
    <property type="match status" value="2"/>
</dbReference>
<feature type="domain" description="EamA" evidence="7">
    <location>
        <begin position="140"/>
        <end position="273"/>
    </location>
</feature>
<feature type="transmembrane region" description="Helical" evidence="6">
    <location>
        <begin position="27"/>
        <end position="44"/>
    </location>
</feature>
<dbReference type="PANTHER" id="PTHR32322:SF2">
    <property type="entry name" value="EAMA DOMAIN-CONTAINING PROTEIN"/>
    <property type="match status" value="1"/>
</dbReference>
<gene>
    <name evidence="8" type="ORF">JD82_00008</name>
    <name evidence="9" type="ORF">JD82_04904</name>
</gene>
<sequence length="283" mass="28449">MAVAGALTIASTALFVALADASSATVTFFRCALALPLLVVWVAGRRLRWRFDVWHALAGAFLGLDMVLWSEAIAGVGAGIATVLVNVQVVIVPLVTLVVFREPVCGLFWATVPVLLAGVALAGGVVDTGSAAFGEAPVYGTIMGLLAGVAYAGYLVVLRRAGKPGGQVSMLVTVNGAGALVALAAGLLSGTLDLAPSLPTLGWVAVLAVTGQIVGWLLIGAAIPRLPSALGATLLLVQPVGAVLLGVLVLGERPSVLQFVGCGVVVASMALVARVKQSVVASS</sequence>
<proteinExistence type="inferred from homology"/>
<evidence type="ECO:0000256" key="1">
    <source>
        <dbReference type="ARBA" id="ARBA00004141"/>
    </source>
</evidence>
<protein>
    <submittedName>
        <fullName evidence="8">Threonine/homoserine efflux transporter RhtA</fullName>
    </submittedName>
</protein>
<feature type="transmembrane region" description="Helical" evidence="6">
    <location>
        <begin position="51"/>
        <end position="70"/>
    </location>
</feature>
<reference evidence="8 10" key="1">
    <citation type="submission" date="2019-07" db="EMBL/GenBank/DDBJ databases">
        <title>R&amp;d 2014.</title>
        <authorList>
            <person name="Klenk H.-P."/>
        </authorList>
    </citation>
    <scope>NUCLEOTIDE SEQUENCE [LARGE SCALE GENOMIC DNA]</scope>
    <source>
        <strain evidence="8 10">DSM 43194</strain>
    </source>
</reference>
<dbReference type="InterPro" id="IPR050638">
    <property type="entry name" value="AA-Vitamin_Transporters"/>
</dbReference>